<dbReference type="OrthoDB" id="9835758at2"/>
<evidence type="ECO:0000313" key="1">
    <source>
        <dbReference type="EMBL" id="AEP09738.1"/>
    </source>
</evidence>
<dbReference type="KEGG" id="mai:MICA_1420"/>
<dbReference type="EMBL" id="CP002382">
    <property type="protein sequence ID" value="AEP09738.1"/>
    <property type="molecule type" value="Genomic_DNA"/>
</dbReference>
<evidence type="ECO:0000313" key="2">
    <source>
        <dbReference type="Proteomes" id="UP000009286"/>
    </source>
</evidence>
<dbReference type="RefSeq" id="WP_014102961.1">
    <property type="nucleotide sequence ID" value="NC_016026.1"/>
</dbReference>
<dbReference type="STRING" id="856793.MICA_1420"/>
<dbReference type="Proteomes" id="UP000009286">
    <property type="component" value="Chromosome"/>
</dbReference>
<name>G2KM42_MICAA</name>
<dbReference type="HOGENOM" id="CLU_2260495_0_0_5"/>
<accession>G2KM42</accession>
<protein>
    <submittedName>
        <fullName evidence="1">Uncharacterized protein</fullName>
    </submittedName>
</protein>
<organism evidence="1 2">
    <name type="scientific">Micavibrio aeruginosavorus (strain ARL-13)</name>
    <dbReference type="NCBI Taxonomy" id="856793"/>
    <lineage>
        <taxon>Bacteria</taxon>
        <taxon>Pseudomonadati</taxon>
        <taxon>Bdellovibrionota</taxon>
        <taxon>Bdellovibrionia</taxon>
        <taxon>Bdellovibrionales</taxon>
        <taxon>Pseudobdellovibrionaceae</taxon>
        <taxon>Micavibrio</taxon>
    </lineage>
</organism>
<dbReference type="AlphaFoldDB" id="G2KM42"/>
<sequence length="103" mass="11250">MKQKKSSTVSAKQAIAALTAVGYGTRPLDENHRIRPTERANYQKNPGIDLSGSGKSINLYFNGSADEGRAPKVFVPAKGMLSIGQAETLEKQAKIKFDDFKQH</sequence>
<proteinExistence type="predicted"/>
<reference evidence="1 2" key="1">
    <citation type="journal article" date="2011" name="BMC Genomics">
        <title>Genomic insights into an obligate epibiotic bacterial predator: Micavibrio aeruginosavorus ARL-13.</title>
        <authorList>
            <person name="Wang Z."/>
            <person name="Kadouri D."/>
            <person name="Wu M."/>
        </authorList>
    </citation>
    <scope>NUCLEOTIDE SEQUENCE [LARGE SCALE GENOMIC DNA]</scope>
    <source>
        <strain evidence="1 2">ARL-13</strain>
    </source>
</reference>
<gene>
    <name evidence="1" type="ordered locus">MICA_1420</name>
</gene>
<keyword evidence="2" id="KW-1185">Reference proteome</keyword>